<keyword evidence="2" id="KW-1185">Reference proteome</keyword>
<accession>A0ACB5UFD1</accession>
<gene>
    <name evidence="1" type="ORF">AN2V17_08830</name>
</gene>
<proteinExistence type="predicted"/>
<comment type="caution">
    <text evidence="1">The sequence shown here is derived from an EMBL/GenBank/DDBJ whole genome shotgun (WGS) entry which is preliminary data.</text>
</comment>
<name>A0ACB5UFD1_9FIRM</name>
<evidence type="ECO:0000313" key="1">
    <source>
        <dbReference type="EMBL" id="GMQ61654.1"/>
    </source>
</evidence>
<reference evidence="1" key="1">
    <citation type="submission" date="2023-09" db="EMBL/GenBank/DDBJ databases">
        <title>Vallitalea sediminicola and Vallitalea maricola sp. nov., anaerobic bacteria isolated from marine sediment.</title>
        <authorList>
            <person name="Hirano S."/>
            <person name="Maeda A."/>
            <person name="Terahara T."/>
            <person name="Mori K."/>
            <person name="Hamada M."/>
            <person name="Matsumoto R."/>
            <person name="Kobayashi T."/>
        </authorList>
    </citation>
    <scope>NUCLEOTIDE SEQUENCE</scope>
    <source>
        <strain evidence="1">AN17-2</strain>
    </source>
</reference>
<organism evidence="1 2">
    <name type="scientific">Vallitalea maricola</name>
    <dbReference type="NCBI Taxonomy" id="3074433"/>
    <lineage>
        <taxon>Bacteria</taxon>
        <taxon>Bacillati</taxon>
        <taxon>Bacillota</taxon>
        <taxon>Clostridia</taxon>
        <taxon>Lachnospirales</taxon>
        <taxon>Vallitaleaceae</taxon>
        <taxon>Vallitalea</taxon>
    </lineage>
</organism>
<evidence type="ECO:0000313" key="2">
    <source>
        <dbReference type="Proteomes" id="UP001374599"/>
    </source>
</evidence>
<dbReference type="Proteomes" id="UP001374599">
    <property type="component" value="Unassembled WGS sequence"/>
</dbReference>
<sequence length="271" mass="30989">MNKEVILITGATDGIGFELAKKLSNSSKKILLHGRNIEKCERAIEKIKSSTGNDNLIPLPFDLESIDEIHKGVTEIAKKHTDLKVIINNAGIFTKKYDITKDNIEKMFMVNHFSQFILIKEVLKIEELDLKRIVNTGSLAHLHVKFDISHIVDSANFNPYKVYGASKLYCLMHAYLLSEKLRNRGILVNCYDPEFINTKLSREGWEIPPNGTFENAINTVVSILNNNFETGKYISNEKIIDGSKCSSNVDCMQELWNYDCLLYERKINERK</sequence>
<protein>
    <submittedName>
        <fullName evidence="1">SDR family NAD(P)-dependent oxidoreductase</fullName>
    </submittedName>
</protein>
<dbReference type="EMBL" id="BTPU01000011">
    <property type="protein sequence ID" value="GMQ61654.1"/>
    <property type="molecule type" value="Genomic_DNA"/>
</dbReference>